<dbReference type="AlphaFoldDB" id="A0A1Y6CUS2"/>
<dbReference type="SUPFAM" id="SSF53795">
    <property type="entry name" value="PEP carboxykinase-like"/>
    <property type="match status" value="1"/>
</dbReference>
<dbReference type="Proteomes" id="UP000192917">
    <property type="component" value="Unassembled WGS sequence"/>
</dbReference>
<name>A0A1Y6CUS2_9PROT</name>
<keyword evidence="3" id="KW-1185">Reference proteome</keyword>
<organism evidence="2 3">
    <name type="scientific">Tistlia consotensis USBA 355</name>
    <dbReference type="NCBI Taxonomy" id="560819"/>
    <lineage>
        <taxon>Bacteria</taxon>
        <taxon>Pseudomonadati</taxon>
        <taxon>Pseudomonadota</taxon>
        <taxon>Alphaproteobacteria</taxon>
        <taxon>Rhodospirillales</taxon>
        <taxon>Rhodovibrionaceae</taxon>
        <taxon>Tistlia</taxon>
    </lineage>
</organism>
<dbReference type="Pfam" id="PF05402">
    <property type="entry name" value="PqqD"/>
    <property type="match status" value="1"/>
</dbReference>
<evidence type="ECO:0000256" key="1">
    <source>
        <dbReference type="SAM" id="MobiDB-lite"/>
    </source>
</evidence>
<accession>A0A1Y6CUS2</accession>
<dbReference type="InterPro" id="IPR027417">
    <property type="entry name" value="P-loop_NTPase"/>
</dbReference>
<dbReference type="EMBL" id="FWZX01000040">
    <property type="protein sequence ID" value="SMF79509.1"/>
    <property type="molecule type" value="Genomic_DNA"/>
</dbReference>
<dbReference type="InterPro" id="IPR041881">
    <property type="entry name" value="PqqD_sf"/>
</dbReference>
<evidence type="ECO:0000313" key="2">
    <source>
        <dbReference type="EMBL" id="SMF79509.1"/>
    </source>
</evidence>
<evidence type="ECO:0000313" key="3">
    <source>
        <dbReference type="Proteomes" id="UP000192917"/>
    </source>
</evidence>
<dbReference type="Gene3D" id="3.40.50.300">
    <property type="entry name" value="P-loop containing nucleotide triphosphate hydrolases"/>
    <property type="match status" value="1"/>
</dbReference>
<proteinExistence type="predicted"/>
<dbReference type="RefSeq" id="WP_089229834.1">
    <property type="nucleotide sequence ID" value="NZ_FWZX01000040.1"/>
</dbReference>
<reference evidence="2 3" key="1">
    <citation type="submission" date="2017-04" db="EMBL/GenBank/DDBJ databases">
        <authorList>
            <person name="Afonso C.L."/>
            <person name="Miller P.J."/>
            <person name="Scott M.A."/>
            <person name="Spackman E."/>
            <person name="Goraichik I."/>
            <person name="Dimitrov K.M."/>
            <person name="Suarez D.L."/>
            <person name="Swayne D.E."/>
        </authorList>
    </citation>
    <scope>NUCLEOTIDE SEQUENCE [LARGE SCALE GENOMIC DNA]</scope>
    <source>
        <strain evidence="2 3">USBA 355</strain>
    </source>
</reference>
<keyword evidence="2" id="KW-0808">Transferase</keyword>
<dbReference type="InterPro" id="IPR008792">
    <property type="entry name" value="PQQD"/>
</dbReference>
<dbReference type="STRING" id="560819.SAMN05428998_14011"/>
<sequence>MPSDTAELSRPADGPGPSPGVSLHLLDDGAVLFDAASRQLFGLNTAAAYIWCCLEERLAAAEIARRLQQAFGFRASEADAHVAAMLRRWQALGLALPAAEPLRAAAAGRPRRRYRLLDTAFELAAVPAGFETALADLLGPLAAGPAGPEALAVELRETATGYALAAEGRVVLACGERCEVVPMVKGGLVQLALERCAGISALHAAGLGAGGRALLLPGLSGSGKSTLTAALLAAGMTLLGDDTLVLSEAGRARPLPFALCLKPGAWRLLADRFPGLAALPVHRRPDGKRVRFLPPPAPPGPRAGLPVGWIVFPRRVEVGEAALLPLSRAEALARLLGESYSLGDGLDARKVERLVGWIAAVPCFELRLAGLDDAVARLLELTS</sequence>
<dbReference type="GO" id="GO:0016301">
    <property type="term" value="F:kinase activity"/>
    <property type="evidence" value="ECO:0007669"/>
    <property type="project" value="UniProtKB-KW"/>
</dbReference>
<protein>
    <submittedName>
        <fullName evidence="2">Hpr(Ser) kinase/phosphatase</fullName>
    </submittedName>
</protein>
<gene>
    <name evidence="2" type="ORF">SAMN05428998_14011</name>
</gene>
<keyword evidence="2" id="KW-0418">Kinase</keyword>
<feature type="region of interest" description="Disordered" evidence="1">
    <location>
        <begin position="1"/>
        <end position="20"/>
    </location>
</feature>
<dbReference type="Gene3D" id="1.10.10.1150">
    <property type="entry name" value="Coenzyme PQQ synthesis protein D (PqqD)"/>
    <property type="match status" value="1"/>
</dbReference>